<protein>
    <submittedName>
        <fullName evidence="1">Uncharacterized protein</fullName>
    </submittedName>
</protein>
<dbReference type="EMBL" id="CP004078">
    <property type="protein sequence ID" value="AHV98922.1"/>
    <property type="molecule type" value="Genomic_DNA"/>
</dbReference>
<evidence type="ECO:0000313" key="1">
    <source>
        <dbReference type="EMBL" id="AHV98922.1"/>
    </source>
</evidence>
<evidence type="ECO:0000313" key="2">
    <source>
        <dbReference type="Proteomes" id="UP000019772"/>
    </source>
</evidence>
<dbReference type="RefSeq" id="WP_025336390.1">
    <property type="nucleotide sequence ID" value="NZ_CP004078.1"/>
</dbReference>
<keyword evidence="2" id="KW-1185">Reference proteome</keyword>
<dbReference type="Proteomes" id="UP000019772">
    <property type="component" value="Chromosome"/>
</dbReference>
<sequence>MAAVLPEKRMSLDRCAYYGARQPGIPGEELFERLLPFERIAAFVKSYSSSAQSGRWSAYPSKPAA</sequence>
<organism evidence="1 2">
    <name type="scientific">Paenibacillus sabinae T27</name>
    <dbReference type="NCBI Taxonomy" id="1268072"/>
    <lineage>
        <taxon>Bacteria</taxon>
        <taxon>Bacillati</taxon>
        <taxon>Bacillota</taxon>
        <taxon>Bacilli</taxon>
        <taxon>Bacillales</taxon>
        <taxon>Paenibacillaceae</taxon>
        <taxon>Paenibacillus</taxon>
    </lineage>
</organism>
<dbReference type="HOGENOM" id="CLU_2845738_0_0_9"/>
<dbReference type="PATRIC" id="fig|1268072.3.peg.4154"/>
<gene>
    <name evidence="1" type="ORF">PSAB_20155</name>
</gene>
<proteinExistence type="predicted"/>
<dbReference type="KEGG" id="psab:PSAB_20155"/>
<accession>X4ZP25</accession>
<reference evidence="1 2" key="1">
    <citation type="journal article" date="2014" name="PLoS Genet.">
        <title>Comparative Genomic Analysis of N2-Fixing and Non-N2-Fixing Paenibacillus spp.: Organization, Evolution and Expression of the Nitrogen Fixation Genes.</title>
        <authorList>
            <person name="Xie J.B."/>
            <person name="Du Z."/>
            <person name="Bai L."/>
            <person name="Tian C."/>
            <person name="Zhang Y."/>
            <person name="Xie J.Y."/>
            <person name="Wang T."/>
            <person name="Liu X."/>
            <person name="Chen X."/>
            <person name="Cheng Q."/>
            <person name="Chen S."/>
            <person name="Li J."/>
        </authorList>
    </citation>
    <scope>NUCLEOTIDE SEQUENCE [LARGE SCALE GENOMIC DNA]</scope>
    <source>
        <strain evidence="1 2">T27</strain>
    </source>
</reference>
<dbReference type="AlphaFoldDB" id="X4ZP25"/>
<name>X4ZP25_9BACL</name>